<dbReference type="InterPro" id="IPR005881">
    <property type="entry name" value="Ser_O-AcTrfase"/>
</dbReference>
<dbReference type="Pfam" id="PF00132">
    <property type="entry name" value="Hexapep"/>
    <property type="match status" value="1"/>
</dbReference>
<keyword evidence="3 7" id="KW-0808">Transferase</keyword>
<dbReference type="InterPro" id="IPR018357">
    <property type="entry name" value="Hexapep_transf_CS"/>
</dbReference>
<evidence type="ECO:0000313" key="10">
    <source>
        <dbReference type="Proteomes" id="UP001215503"/>
    </source>
</evidence>
<feature type="compositionally biased region" description="Polar residues" evidence="8">
    <location>
        <begin position="244"/>
        <end position="255"/>
    </location>
</feature>
<proteinExistence type="inferred from homology"/>
<evidence type="ECO:0000256" key="3">
    <source>
        <dbReference type="ARBA" id="ARBA00022679"/>
    </source>
</evidence>
<dbReference type="PIRSF" id="PIRSF000441">
    <property type="entry name" value="CysE"/>
    <property type="match status" value="1"/>
</dbReference>
<evidence type="ECO:0000313" key="9">
    <source>
        <dbReference type="EMBL" id="MDF2095990.1"/>
    </source>
</evidence>
<evidence type="ECO:0000256" key="5">
    <source>
        <dbReference type="ARBA" id="ARBA00023315"/>
    </source>
</evidence>
<dbReference type="NCBIfam" id="NF041874">
    <property type="entry name" value="EPS_EpsC"/>
    <property type="match status" value="1"/>
</dbReference>
<evidence type="ECO:0000256" key="8">
    <source>
        <dbReference type="SAM" id="MobiDB-lite"/>
    </source>
</evidence>
<comment type="similarity">
    <text evidence="1 7">Belongs to the transferase hexapeptide repeat family.</text>
</comment>
<dbReference type="SUPFAM" id="SSF51161">
    <property type="entry name" value="Trimeric LpxA-like enzymes"/>
    <property type="match status" value="1"/>
</dbReference>
<dbReference type="PROSITE" id="PS00101">
    <property type="entry name" value="HEXAPEP_TRANSFERASES"/>
    <property type="match status" value="1"/>
</dbReference>
<dbReference type="Gene3D" id="2.160.10.10">
    <property type="entry name" value="Hexapeptide repeat proteins"/>
    <property type="match status" value="1"/>
</dbReference>
<dbReference type="CDD" id="cd03354">
    <property type="entry name" value="LbH_SAT"/>
    <property type="match status" value="1"/>
</dbReference>
<dbReference type="Gene3D" id="1.10.3130.10">
    <property type="entry name" value="serine acetyltransferase, domain 1"/>
    <property type="match status" value="1"/>
</dbReference>
<dbReference type="GO" id="GO:0009001">
    <property type="term" value="F:serine O-acetyltransferase activity"/>
    <property type="evidence" value="ECO:0007669"/>
    <property type="project" value="UniProtKB-EC"/>
</dbReference>
<dbReference type="EC" id="2.3.1.30" evidence="7"/>
<comment type="catalytic activity">
    <reaction evidence="6 7">
        <text>L-serine + acetyl-CoA = O-acetyl-L-serine + CoA</text>
        <dbReference type="Rhea" id="RHEA:24560"/>
        <dbReference type="ChEBI" id="CHEBI:33384"/>
        <dbReference type="ChEBI" id="CHEBI:57287"/>
        <dbReference type="ChEBI" id="CHEBI:57288"/>
        <dbReference type="ChEBI" id="CHEBI:58340"/>
        <dbReference type="EC" id="2.3.1.30"/>
    </reaction>
</comment>
<protein>
    <recommendedName>
        <fullName evidence="7">Serine acetyltransferase</fullName>
        <ecNumber evidence="7">2.3.1.30</ecNumber>
    </recommendedName>
</protein>
<evidence type="ECO:0000256" key="2">
    <source>
        <dbReference type="ARBA" id="ARBA00022605"/>
    </source>
</evidence>
<dbReference type="NCBIfam" id="TIGR01172">
    <property type="entry name" value="cysE"/>
    <property type="match status" value="1"/>
</dbReference>
<keyword evidence="2" id="KW-0028">Amino-acid biosynthesis</keyword>
<dbReference type="InterPro" id="IPR001451">
    <property type="entry name" value="Hexapep"/>
</dbReference>
<dbReference type="RefSeq" id="WP_275821963.1">
    <property type="nucleotide sequence ID" value="NZ_JARHUD010000004.1"/>
</dbReference>
<dbReference type="Proteomes" id="UP001215503">
    <property type="component" value="Unassembled WGS sequence"/>
</dbReference>
<dbReference type="InterPro" id="IPR045304">
    <property type="entry name" value="LbH_SAT"/>
</dbReference>
<sequence length="255" mass="27724">MFKTLRAEIEAIMARDPAARSGLEVVLCYPGFQAMIFYRLAHACWRRRFYLLGRFISQLGRWLTGIEIHPGARIGKRFFIDHGMGVVIGETAEVGDDVTLYHDVTLGGVAPSVDSDSQRQQKRHPTLEDRVIVGSGAQILGPITVGRCARVGANAVVTKPVEEGVTVVGIPARPVQQPVRPSDERFVAYGTPTGDIPDPIARALDGLLDEVQHLRARVAELEREGTGATSLDPGPESERGESQPRPSHNGRNGSC</sequence>
<accession>A0ABT5YM31</accession>
<gene>
    <name evidence="9" type="primary">cysE</name>
    <name evidence="9" type="ORF">P2G67_08380</name>
</gene>
<dbReference type="PANTHER" id="PTHR42811">
    <property type="entry name" value="SERINE ACETYLTRANSFERASE"/>
    <property type="match status" value="1"/>
</dbReference>
<name>A0ABT5YM31_9PROT</name>
<comment type="caution">
    <text evidence="9">The sequence shown here is derived from an EMBL/GenBank/DDBJ whole genome shotgun (WGS) entry which is preliminary data.</text>
</comment>
<dbReference type="InterPro" id="IPR042122">
    <property type="entry name" value="Ser_AcTrfase_N_sf"/>
</dbReference>
<evidence type="ECO:0000256" key="1">
    <source>
        <dbReference type="ARBA" id="ARBA00007274"/>
    </source>
</evidence>
<dbReference type="InterPro" id="IPR053376">
    <property type="entry name" value="Serine_acetyltransferase"/>
</dbReference>
<reference evidence="9 10" key="1">
    <citation type="submission" date="2023-03" db="EMBL/GenBank/DDBJ databases">
        <title>Fodinicurvata sp. CAU 1616 isolated from sea sendiment.</title>
        <authorList>
            <person name="Kim W."/>
        </authorList>
    </citation>
    <scope>NUCLEOTIDE SEQUENCE [LARGE SCALE GENOMIC DNA]</scope>
    <source>
        <strain evidence="9 10">CAU 1616</strain>
    </source>
</reference>
<dbReference type="InterPro" id="IPR011004">
    <property type="entry name" value="Trimer_LpxA-like_sf"/>
</dbReference>
<feature type="region of interest" description="Disordered" evidence="8">
    <location>
        <begin position="220"/>
        <end position="255"/>
    </location>
</feature>
<evidence type="ECO:0000256" key="7">
    <source>
        <dbReference type="PIRNR" id="PIRNR000441"/>
    </source>
</evidence>
<organism evidence="9 10">
    <name type="scientific">Aquibaculum arenosum</name>
    <dbReference type="NCBI Taxonomy" id="3032591"/>
    <lineage>
        <taxon>Bacteria</taxon>
        <taxon>Pseudomonadati</taxon>
        <taxon>Pseudomonadota</taxon>
        <taxon>Alphaproteobacteria</taxon>
        <taxon>Rhodospirillales</taxon>
        <taxon>Rhodovibrionaceae</taxon>
        <taxon>Aquibaculum</taxon>
    </lineage>
</organism>
<keyword evidence="10" id="KW-1185">Reference proteome</keyword>
<keyword evidence="4" id="KW-0677">Repeat</keyword>
<keyword evidence="5 7" id="KW-0012">Acyltransferase</keyword>
<evidence type="ECO:0000256" key="4">
    <source>
        <dbReference type="ARBA" id="ARBA00022737"/>
    </source>
</evidence>
<evidence type="ECO:0000256" key="6">
    <source>
        <dbReference type="ARBA" id="ARBA00049486"/>
    </source>
</evidence>
<dbReference type="EMBL" id="JARHUD010000004">
    <property type="protein sequence ID" value="MDF2095990.1"/>
    <property type="molecule type" value="Genomic_DNA"/>
</dbReference>